<keyword evidence="1" id="KW-0732">Signal</keyword>
<name>A0A840ICQ8_9ACTN</name>
<feature type="chain" id="PRO_5032595932" evidence="1">
    <location>
        <begin position="35"/>
        <end position="927"/>
    </location>
</feature>
<gene>
    <name evidence="2" type="ORF">BDZ31_001698</name>
</gene>
<dbReference type="AlphaFoldDB" id="A0A840ICQ8"/>
<protein>
    <submittedName>
        <fullName evidence="2">Uncharacterized protein</fullName>
    </submittedName>
</protein>
<organism evidence="2 3">
    <name type="scientific">Conexibacter arvalis</name>
    <dbReference type="NCBI Taxonomy" id="912552"/>
    <lineage>
        <taxon>Bacteria</taxon>
        <taxon>Bacillati</taxon>
        <taxon>Actinomycetota</taxon>
        <taxon>Thermoleophilia</taxon>
        <taxon>Solirubrobacterales</taxon>
        <taxon>Conexibacteraceae</taxon>
        <taxon>Conexibacter</taxon>
    </lineage>
</organism>
<evidence type="ECO:0000313" key="2">
    <source>
        <dbReference type="EMBL" id="MBB4662125.1"/>
    </source>
</evidence>
<accession>A0A840ICQ8</accession>
<dbReference type="Proteomes" id="UP000585272">
    <property type="component" value="Unassembled WGS sequence"/>
</dbReference>
<dbReference type="PROSITE" id="PS51318">
    <property type="entry name" value="TAT"/>
    <property type="match status" value="1"/>
</dbReference>
<evidence type="ECO:0000256" key="1">
    <source>
        <dbReference type="SAM" id="SignalP"/>
    </source>
</evidence>
<dbReference type="RefSeq" id="WP_183340866.1">
    <property type="nucleotide sequence ID" value="NZ_JACHNU010000001.1"/>
</dbReference>
<evidence type="ECO:0000313" key="3">
    <source>
        <dbReference type="Proteomes" id="UP000585272"/>
    </source>
</evidence>
<proteinExistence type="predicted"/>
<dbReference type="EMBL" id="JACHNU010000001">
    <property type="protein sequence ID" value="MBB4662125.1"/>
    <property type="molecule type" value="Genomic_DNA"/>
</dbReference>
<reference evidence="2 3" key="1">
    <citation type="submission" date="2020-08" db="EMBL/GenBank/DDBJ databases">
        <title>Genomic Encyclopedia of Archaeal and Bacterial Type Strains, Phase II (KMG-II): from individual species to whole genera.</title>
        <authorList>
            <person name="Goeker M."/>
        </authorList>
    </citation>
    <scope>NUCLEOTIDE SEQUENCE [LARGE SCALE GENOMIC DNA]</scope>
    <source>
        <strain evidence="2 3">DSM 23288</strain>
    </source>
</reference>
<feature type="signal peptide" evidence="1">
    <location>
        <begin position="1"/>
        <end position="34"/>
    </location>
</feature>
<keyword evidence="3" id="KW-1185">Reference proteome</keyword>
<dbReference type="InterPro" id="IPR006311">
    <property type="entry name" value="TAT_signal"/>
</dbReference>
<comment type="caution">
    <text evidence="2">The sequence shown here is derived from an EMBL/GenBank/DDBJ whole genome shotgun (WGS) entry which is preliminary data.</text>
</comment>
<sequence>MPTTDTRRSSARRWLVGALAAAGAIAAFAPAASAAPAFDFAPGSATVQLLDSDGNPQQQAGAHPNLRVAFDLTTREPDGAGNVVPTESLKDVDTWLPPGILGNLNAVPVCNGTARDTPTCPMETAVGEAVLRLALTPVPPSGVVPLPVLVHRLPAPKGVAARLGFWLINISVVIDVRVTPDGGYRLVSNVKGISTAAAVYGQQLTLWGVPADHNGPGPLTSGSGRSYGGRGSGARKPFMWAPTRCGVPLDAKIAIRSWQQPERTVSTAARITDGLTGCDQLPFAPTLDVRPDNSVAGQPSGYAIDLGLGQREGPDELIASQLKDATVTLPEGVAISPGRARGLDVCTDEQLGEGRAEAEACPPASRIGEVRIDSPLLPDPLTGVVYMGQQRSQDPASGEMYRMFMVAHDPSSGVRIKLRGHIKADPATGQLATTFADNPELPFSRLSLRLDGGDRAALVNPSTCGVKEATLAATGWAGSSPSSSSTFAIDQGCAPAGFGPLLAAGTLNPAAGEFSPFALTVARQDGEQQLKAIKSVRLPEGLLGKVSSVPLCGEAQAAAGTCPESSRIGHVQIATGAGGSPIWVPEPGKAPTGVYLTGPHGGAPYGMSIVVPAQAGPFDLGTVVLRSALHIDRHTAAITAETDDLPTILGGTPLNIREVRLILDRPGFMFNPTSCEAKSIDVQVRSVADVVANLRNRFQVGDCAALPFTPRVGLRVGKKGRTRPRITVPFKTVVQMTPGQANLRSVRVNLPRNINARLPVINNNACPLPDYEAGKCPERLAVGSATAVTPVLRDPLRGKVYFVRNPARRIPDLVVALRGEVDFDLVGKVSIPRNLTLATTFDTVPDVPITKFTLNLVAGRNGPIGTIGNLCAKSVRRGMNAKLAILGQSGRAISRSQKIRIFGCRGVKAEARGKKGKAHAKRGAAKK</sequence>